<dbReference type="OrthoDB" id="2146436at2759"/>
<dbReference type="RefSeq" id="XP_040711867.1">
    <property type="nucleotide sequence ID" value="XM_040865544.1"/>
</dbReference>
<dbReference type="STRING" id="1141098.A0A1Y2DIW9"/>
<gene>
    <name evidence="11" type="ORF">BCR38DRAFT_65835</name>
</gene>
<accession>A0A1Y2DIW9</accession>
<comment type="caution">
    <text evidence="11">The sequence shown here is derived from an EMBL/GenBank/DDBJ whole genome shotgun (WGS) entry which is preliminary data.</text>
</comment>
<dbReference type="GeneID" id="63781756"/>
<dbReference type="InterPro" id="IPR046936">
    <property type="entry name" value="BIM1-like"/>
</dbReference>
<protein>
    <recommendedName>
        <fullName evidence="10">Copper acquisition factor BIM1-like domain-containing protein</fullName>
    </recommendedName>
</protein>
<dbReference type="InParanoid" id="A0A1Y2DIW9"/>
<dbReference type="EMBL" id="MCFJ01000014">
    <property type="protein sequence ID" value="ORY59173.1"/>
    <property type="molecule type" value="Genomic_DNA"/>
</dbReference>
<dbReference type="Proteomes" id="UP000193689">
    <property type="component" value="Unassembled WGS sequence"/>
</dbReference>
<dbReference type="Pfam" id="PF20238">
    <property type="entry name" value="BIM1-like_dom"/>
    <property type="match status" value="1"/>
</dbReference>
<dbReference type="CDD" id="cd21176">
    <property type="entry name" value="LPMO_auxiliary-like"/>
    <property type="match status" value="1"/>
</dbReference>
<keyword evidence="5" id="KW-0472">Membrane</keyword>
<dbReference type="PANTHER" id="PTHR34992:SF1">
    <property type="entry name" value="COPPER ACQUISITION FACTOR BIM1-LIKE DOMAIN-CONTAINING PROTEIN"/>
    <property type="match status" value="1"/>
</dbReference>
<keyword evidence="3" id="KW-0336">GPI-anchor</keyword>
<feature type="domain" description="Copper acquisition factor BIM1-like" evidence="10">
    <location>
        <begin position="19"/>
        <end position="141"/>
    </location>
</feature>
<evidence type="ECO:0000313" key="12">
    <source>
        <dbReference type="Proteomes" id="UP000193689"/>
    </source>
</evidence>
<name>A0A1Y2DIW9_9PEZI</name>
<evidence type="ECO:0000256" key="8">
    <source>
        <dbReference type="SAM" id="MobiDB-lite"/>
    </source>
</evidence>
<dbReference type="PANTHER" id="PTHR34992">
    <property type="entry name" value="HYPHAL ANASTAMOSIS-7 PROTEIN"/>
    <property type="match status" value="1"/>
</dbReference>
<evidence type="ECO:0000256" key="1">
    <source>
        <dbReference type="ARBA" id="ARBA00004609"/>
    </source>
</evidence>
<evidence type="ECO:0000256" key="6">
    <source>
        <dbReference type="ARBA" id="ARBA00023180"/>
    </source>
</evidence>
<keyword evidence="6" id="KW-0325">Glycoprotein</keyword>
<feature type="chain" id="PRO_5012960223" description="Copper acquisition factor BIM1-like domain-containing protein" evidence="9">
    <location>
        <begin position="21"/>
        <end position="155"/>
    </location>
</feature>
<evidence type="ECO:0000256" key="5">
    <source>
        <dbReference type="ARBA" id="ARBA00023136"/>
    </source>
</evidence>
<evidence type="ECO:0000313" key="11">
    <source>
        <dbReference type="EMBL" id="ORY59173.1"/>
    </source>
</evidence>
<evidence type="ECO:0000256" key="7">
    <source>
        <dbReference type="ARBA" id="ARBA00023288"/>
    </source>
</evidence>
<evidence type="ECO:0000256" key="4">
    <source>
        <dbReference type="ARBA" id="ARBA00022729"/>
    </source>
</evidence>
<evidence type="ECO:0000256" key="3">
    <source>
        <dbReference type="ARBA" id="ARBA00022622"/>
    </source>
</evidence>
<reference evidence="11 12" key="1">
    <citation type="submission" date="2016-07" db="EMBL/GenBank/DDBJ databases">
        <title>Pervasive Adenine N6-methylation of Active Genes in Fungi.</title>
        <authorList>
            <consortium name="DOE Joint Genome Institute"/>
            <person name="Mondo S.J."/>
            <person name="Dannebaum R.O."/>
            <person name="Kuo R.C."/>
            <person name="Labutti K."/>
            <person name="Haridas S."/>
            <person name="Kuo A."/>
            <person name="Salamov A."/>
            <person name="Ahrendt S.R."/>
            <person name="Lipzen A."/>
            <person name="Sullivan W."/>
            <person name="Andreopoulos W.B."/>
            <person name="Clum A."/>
            <person name="Lindquist E."/>
            <person name="Daum C."/>
            <person name="Ramamoorthy G.K."/>
            <person name="Gryganskyi A."/>
            <person name="Culley D."/>
            <person name="Magnuson J.K."/>
            <person name="James T.Y."/>
            <person name="O'Malley M.A."/>
            <person name="Stajich J.E."/>
            <person name="Spatafora J.W."/>
            <person name="Visel A."/>
            <person name="Grigoriev I.V."/>
        </authorList>
    </citation>
    <scope>NUCLEOTIDE SEQUENCE [LARGE SCALE GENOMIC DNA]</scope>
    <source>
        <strain evidence="11 12">CBS 129021</strain>
    </source>
</reference>
<organism evidence="11 12">
    <name type="scientific">Pseudomassariella vexata</name>
    <dbReference type="NCBI Taxonomy" id="1141098"/>
    <lineage>
        <taxon>Eukaryota</taxon>
        <taxon>Fungi</taxon>
        <taxon>Dikarya</taxon>
        <taxon>Ascomycota</taxon>
        <taxon>Pezizomycotina</taxon>
        <taxon>Sordariomycetes</taxon>
        <taxon>Xylariomycetidae</taxon>
        <taxon>Amphisphaeriales</taxon>
        <taxon>Pseudomassariaceae</taxon>
        <taxon>Pseudomassariella</taxon>
    </lineage>
</organism>
<dbReference type="GO" id="GO:0005886">
    <property type="term" value="C:plasma membrane"/>
    <property type="evidence" value="ECO:0007669"/>
    <property type="project" value="UniProtKB-SubCell"/>
</dbReference>
<evidence type="ECO:0000259" key="10">
    <source>
        <dbReference type="Pfam" id="PF20238"/>
    </source>
</evidence>
<evidence type="ECO:0000256" key="9">
    <source>
        <dbReference type="SAM" id="SignalP"/>
    </source>
</evidence>
<feature type="region of interest" description="Disordered" evidence="8">
    <location>
        <begin position="29"/>
        <end position="48"/>
    </location>
</feature>
<keyword evidence="12" id="KW-1185">Reference proteome</keyword>
<keyword evidence="4 9" id="KW-0732">Signal</keyword>
<keyword evidence="2" id="KW-1003">Cell membrane</keyword>
<feature type="signal peptide" evidence="9">
    <location>
        <begin position="1"/>
        <end position="20"/>
    </location>
</feature>
<comment type="subcellular location">
    <subcellularLocation>
        <location evidence="1">Cell membrane</location>
        <topology evidence="1">Lipid-anchor</topology>
        <topology evidence="1">GPI-anchor</topology>
    </subcellularLocation>
</comment>
<evidence type="ECO:0000256" key="2">
    <source>
        <dbReference type="ARBA" id="ARBA00022475"/>
    </source>
</evidence>
<proteinExistence type="predicted"/>
<keyword evidence="7" id="KW-0449">Lipoprotein</keyword>
<dbReference type="GO" id="GO:0098552">
    <property type="term" value="C:side of membrane"/>
    <property type="evidence" value="ECO:0007669"/>
    <property type="project" value="UniProtKB-KW"/>
</dbReference>
<sequence>MVSLWSLASATLLIARAANAHFTLTSPSPIGTFDEDEEDNAPCGGYTPDFSSQTPTDFHVGGDSIVTLSTHPQTTWLYRITTDETANGNWSEIYPIWLQSGQGTMCIPSVIINESYVGQKVVLSVVGNGPDGILYQACSISIRLEYSPTRIGLAN</sequence>
<dbReference type="InterPro" id="IPR046530">
    <property type="entry name" value="BIM1-like_dom"/>
</dbReference>
<dbReference type="AlphaFoldDB" id="A0A1Y2DIW9"/>